<dbReference type="RefSeq" id="WP_115010768.1">
    <property type="nucleotide sequence ID" value="NZ_UGHV01000001.1"/>
</dbReference>
<evidence type="ECO:0000256" key="1">
    <source>
        <dbReference type="SAM" id="MobiDB-lite"/>
    </source>
</evidence>
<feature type="region of interest" description="Disordered" evidence="1">
    <location>
        <begin position="48"/>
        <end position="67"/>
    </location>
</feature>
<gene>
    <name evidence="2" type="ORF">NCTC12410_00245</name>
</gene>
<reference evidence="2 3" key="1">
    <citation type="submission" date="2018-06" db="EMBL/GenBank/DDBJ databases">
        <authorList>
            <consortium name="Pathogen Informatics"/>
            <person name="Doyle S."/>
        </authorList>
    </citation>
    <scope>NUCLEOTIDE SEQUENCE [LARGE SCALE GENOMIC DNA]</scope>
    <source>
        <strain evidence="2 3">NCTC12410</strain>
    </source>
</reference>
<evidence type="ECO:0000313" key="2">
    <source>
        <dbReference type="EMBL" id="STO96433.1"/>
    </source>
</evidence>
<proteinExistence type="predicted"/>
<dbReference type="AlphaFoldDB" id="A0A377J3S6"/>
<organism evidence="2 3">
    <name type="scientific">Helicobacter canis</name>
    <dbReference type="NCBI Taxonomy" id="29419"/>
    <lineage>
        <taxon>Bacteria</taxon>
        <taxon>Pseudomonadati</taxon>
        <taxon>Campylobacterota</taxon>
        <taxon>Epsilonproteobacteria</taxon>
        <taxon>Campylobacterales</taxon>
        <taxon>Helicobacteraceae</taxon>
        <taxon>Helicobacter</taxon>
    </lineage>
</organism>
<sequence>MDSSLNAPSLRASEAPFPSSRADEIGVAIHNQKVDSSVKMDCHDFAAAKSRNDSKTTTPHANEARNDKVSDFLRHRELCASKAWRSITQKTQKRILGAEARLKLESTFYIFVFVP</sequence>
<protein>
    <submittedName>
        <fullName evidence="2">Uncharacterized protein</fullName>
    </submittedName>
</protein>
<evidence type="ECO:0000313" key="3">
    <source>
        <dbReference type="Proteomes" id="UP000254841"/>
    </source>
</evidence>
<accession>A0A377J3S6</accession>
<name>A0A377J3S6_9HELI</name>
<dbReference type="EMBL" id="UGHV01000001">
    <property type="protein sequence ID" value="STO96433.1"/>
    <property type="molecule type" value="Genomic_DNA"/>
</dbReference>
<dbReference type="Proteomes" id="UP000254841">
    <property type="component" value="Unassembled WGS sequence"/>
</dbReference>